<sequence>MMHKQLVGIWLWPELLLVSSFIITPAIAQHLPGNNNSIIVHCYESVVSEVATASSSFSAVVTPTSTVFFDTAFNDACYALAAISSETSSSPASKLVRPTAGPIPGARSSPRPYDEKQAFKNDYRPLDNTTQVPLELQDNHGFKFTSSGTEWIGRLPVDVTARLPGLEGSGLFDGTFFSAADAGSLRCQPRVQRLVSFSTGSLWGYSVDCGLSRLPLNGELDDHSNCSEAQIQHAQDVARAAGLERAWELAGIQDCQRVAGERQKERVERREKKRRGKKFLRNTLAFLVKQHKFDTAFIHSTVIRAYNPSLYLQINFPVFLLWIAAGKGLDAALKVLYQLVSSLPVNNFRDLYRMHRDIIPGDGDLRTPGGLDGVLDVEKGSSVSSFPFDEMYAVTSYAPPTIIPNTMPKSNDVGKPSRIRISLTISIKLLLSTNCAKWASWFTKCVRELLLPPQGLLVPETATFPLMTQSQFGQLRLKRLFKLTSQTQSRQSLEAPELPQSDTNTSDGTNEEAGCPNASATTEEAPTESSSSKVSINIAERVATSTTSNADDANELELTGDENDAAPSDLEAPERILDSVAQSSVTVESYPFADEDISPATSVTEQSSPLSAAVSVDVISEAAEENKASSVSNFNVDEEEQADDGDDTSETSEEDVSSMIVISAVEAADAERHSNSSLFVSVDLEQDAASWSPAEKPSSDDPVSAGCHSDEKNEVTMSDLSTKEAGVEEPHVEDTSSSDMSPEQIEEDVASTIDISAMENEATIEDSTATDDKEAGVEEPHVEDTSSSDMSPAQIEGDVASTIDRSAIEEETTVEDSTDRADTSNDTGEDMSSGVGIVEGADVQQEDAQQKDAQVQEPIQEPTSSHITPEETVAELTSTSSPEVEAVLGLSISTGVASNTTEQLEVHPPGGFTSLSPAPIDAVFSDIVSEESVEVVRERPFRSKLFNADITPFNQAMEGDWDVTMSAASTTSDSTAENEAEATSTSSSSAVNEPRSGEPHRNDPSVTVHQSSPALTLETPASTVASAVRSVAWPLPSSGFTGFGIPPPSALGPTRPVISSSGLAFSFGGAGWSGLRDLATAAPQSHTSASPPPRSAFAKRPKSERDAPVSTGPGSQTSASAFGTNSVFKPLTSAAPTADPASASAAQTSAPSSTPVKQEDVTEPQPQSSTPPVDTLATDAPTVNREATQRTARPAKSLLASAMAKIKPVEKVFAPQVTNTSSDISVSQSTFATSPREQVSPPAQQDSARLHPSVRQNNTDNRVAPRSDVLHQSNNSAIPSIHQRSTEAEIDDAMQKIVLQMSGKVLTNPFAGPTQPPEVPAFSTSARRPDLARPPRAKPSTTSSTAPTEQEIRDREVMREYREFLDAEPAVANRANEVHRALAAAASSPVGTARNARRPVQAPAQPEPTVVVYGRDPYATQPVEPVVNVAEDQSPKGESNARRGMYRGNRAGGKVQKRNQNRMAKMAAGENGGDCTAGAGMNR</sequence>
<name>A0ACC2VFT3_9TREE</name>
<proteinExistence type="predicted"/>
<dbReference type="Proteomes" id="UP001227268">
    <property type="component" value="Unassembled WGS sequence"/>
</dbReference>
<keyword evidence="2" id="KW-1185">Reference proteome</keyword>
<evidence type="ECO:0000313" key="2">
    <source>
        <dbReference type="Proteomes" id="UP001227268"/>
    </source>
</evidence>
<comment type="caution">
    <text evidence="1">The sequence shown here is derived from an EMBL/GenBank/DDBJ whole genome shotgun (WGS) entry which is preliminary data.</text>
</comment>
<gene>
    <name evidence="1" type="ORF">QFC21_004589</name>
</gene>
<accession>A0ACC2VFT3</accession>
<dbReference type="EMBL" id="JASBWT010000015">
    <property type="protein sequence ID" value="KAJ9098260.1"/>
    <property type="molecule type" value="Genomic_DNA"/>
</dbReference>
<protein>
    <submittedName>
        <fullName evidence="1">Uncharacterized protein</fullName>
    </submittedName>
</protein>
<organism evidence="1 2">
    <name type="scientific">Naganishia friedmannii</name>
    <dbReference type="NCBI Taxonomy" id="89922"/>
    <lineage>
        <taxon>Eukaryota</taxon>
        <taxon>Fungi</taxon>
        <taxon>Dikarya</taxon>
        <taxon>Basidiomycota</taxon>
        <taxon>Agaricomycotina</taxon>
        <taxon>Tremellomycetes</taxon>
        <taxon>Filobasidiales</taxon>
        <taxon>Filobasidiaceae</taxon>
        <taxon>Naganishia</taxon>
    </lineage>
</organism>
<reference evidence="1" key="1">
    <citation type="submission" date="2023-04" db="EMBL/GenBank/DDBJ databases">
        <title>Draft Genome sequencing of Naganishia species isolated from polar environments using Oxford Nanopore Technology.</title>
        <authorList>
            <person name="Leo P."/>
            <person name="Venkateswaran K."/>
        </authorList>
    </citation>
    <scope>NUCLEOTIDE SEQUENCE</scope>
    <source>
        <strain evidence="1">MNA-CCFEE 5423</strain>
    </source>
</reference>
<evidence type="ECO:0000313" key="1">
    <source>
        <dbReference type="EMBL" id="KAJ9098260.1"/>
    </source>
</evidence>